<comment type="subcellular location">
    <subcellularLocation>
        <location evidence="6">Cell membrane</location>
        <topology evidence="6">Multi-pass membrane protein</topology>
    </subcellularLocation>
    <subcellularLocation>
        <location evidence="1">Membrane</location>
    </subcellularLocation>
</comment>
<keyword evidence="3 6" id="KW-0812">Transmembrane</keyword>
<gene>
    <name evidence="7" type="ORF">GTOL_11675</name>
</gene>
<evidence type="ECO:0000256" key="2">
    <source>
        <dbReference type="ARBA" id="ARBA00007165"/>
    </source>
</evidence>
<accession>A0A916J393</accession>
<proteinExistence type="inferred from homology"/>
<dbReference type="PANTHER" id="PTHR23427:SF2">
    <property type="entry name" value="SURFEIT LOCUS PROTEIN 1"/>
    <property type="match status" value="1"/>
</dbReference>
<evidence type="ECO:0000256" key="5">
    <source>
        <dbReference type="ARBA" id="ARBA00023136"/>
    </source>
</evidence>
<reference evidence="7" key="1">
    <citation type="submission" date="2021-04" db="EMBL/GenBank/DDBJ databases">
        <authorList>
            <person name="Hornung B."/>
        </authorList>
    </citation>
    <scope>NUCLEOTIDE SEQUENCE</scope>
    <source>
        <strain evidence="7">G5G6</strain>
    </source>
</reference>
<keyword evidence="8" id="KW-1185">Reference proteome</keyword>
<comment type="similarity">
    <text evidence="2 6">Belongs to the SURF1 family.</text>
</comment>
<dbReference type="InterPro" id="IPR045214">
    <property type="entry name" value="Surf1/Surf4"/>
</dbReference>
<dbReference type="EMBL" id="CAJQUM010000001">
    <property type="protein sequence ID" value="CAG4883792.1"/>
    <property type="molecule type" value="Genomic_DNA"/>
</dbReference>
<evidence type="ECO:0000313" key="7">
    <source>
        <dbReference type="EMBL" id="CAG4883792.1"/>
    </source>
</evidence>
<name>A0A916J393_9PROT</name>
<dbReference type="Proteomes" id="UP000742786">
    <property type="component" value="Unassembled WGS sequence"/>
</dbReference>
<evidence type="ECO:0000256" key="1">
    <source>
        <dbReference type="ARBA" id="ARBA00004370"/>
    </source>
</evidence>
<protein>
    <recommendedName>
        <fullName evidence="6">SURF1-like protein</fullName>
    </recommendedName>
</protein>
<organism evidence="7 8">
    <name type="scientific">Georgfuchsia toluolica</name>
    <dbReference type="NCBI Taxonomy" id="424218"/>
    <lineage>
        <taxon>Bacteria</taxon>
        <taxon>Pseudomonadati</taxon>
        <taxon>Pseudomonadota</taxon>
        <taxon>Betaproteobacteria</taxon>
        <taxon>Nitrosomonadales</taxon>
        <taxon>Sterolibacteriaceae</taxon>
        <taxon>Georgfuchsia</taxon>
    </lineage>
</organism>
<dbReference type="AlphaFoldDB" id="A0A916J393"/>
<evidence type="ECO:0000256" key="6">
    <source>
        <dbReference type="RuleBase" id="RU363076"/>
    </source>
</evidence>
<keyword evidence="5 6" id="KW-0472">Membrane</keyword>
<dbReference type="PANTHER" id="PTHR23427">
    <property type="entry name" value="SURFEIT LOCUS PROTEIN"/>
    <property type="match status" value="1"/>
</dbReference>
<dbReference type="PROSITE" id="PS50895">
    <property type="entry name" value="SURF1"/>
    <property type="match status" value="1"/>
</dbReference>
<comment type="caution">
    <text evidence="7">The sequence shown here is derived from an EMBL/GenBank/DDBJ whole genome shotgun (WGS) entry which is preliminary data.</text>
</comment>
<feature type="transmembrane region" description="Helical" evidence="6">
    <location>
        <begin position="200"/>
        <end position="219"/>
    </location>
</feature>
<evidence type="ECO:0000256" key="4">
    <source>
        <dbReference type="ARBA" id="ARBA00022989"/>
    </source>
</evidence>
<dbReference type="Pfam" id="PF02104">
    <property type="entry name" value="SURF1"/>
    <property type="match status" value="1"/>
</dbReference>
<dbReference type="CDD" id="cd06662">
    <property type="entry name" value="SURF1"/>
    <property type="match status" value="1"/>
</dbReference>
<keyword evidence="6" id="KW-1003">Cell membrane</keyword>
<evidence type="ECO:0000313" key="8">
    <source>
        <dbReference type="Proteomes" id="UP000742786"/>
    </source>
</evidence>
<evidence type="ECO:0000256" key="3">
    <source>
        <dbReference type="ARBA" id="ARBA00022692"/>
    </source>
</evidence>
<keyword evidence="4 6" id="KW-1133">Transmembrane helix</keyword>
<dbReference type="InterPro" id="IPR002994">
    <property type="entry name" value="Surf1/Shy1"/>
</dbReference>
<dbReference type="GO" id="GO:0005886">
    <property type="term" value="C:plasma membrane"/>
    <property type="evidence" value="ECO:0007669"/>
    <property type="project" value="UniProtKB-SubCell"/>
</dbReference>
<comment type="caution">
    <text evidence="6">Lacks conserved residue(s) required for the propagation of feature annotation.</text>
</comment>
<sequence>MPTLLLLLALPCLIGLGFWQLDRANGREAAGQLLEARAAAPAIALPAEVVSTESLRDRHVITSGRYEPAYQFFLDNRVWHGQAGYDVITPLHVAGSRLRVLVNRGWIPVPADRRQLPNVATPEEPVEVDGTAVIPPTGTFSLAQPAERWESIWQKLDLGRFQRLADMPLQPVVIQLSPQSPAAGFVREWPRVDAGVARNLGYAVQWFGFAVVAVVLWLWSAFKPEGGKS</sequence>